<feature type="domain" description="MSP" evidence="2">
    <location>
        <begin position="56"/>
        <end position="181"/>
    </location>
</feature>
<keyword evidence="1" id="KW-1133">Transmembrane helix</keyword>
<dbReference type="Gene3D" id="2.60.40.10">
    <property type="entry name" value="Immunoglobulins"/>
    <property type="match status" value="1"/>
</dbReference>
<evidence type="ECO:0000259" key="2">
    <source>
        <dbReference type="PROSITE" id="PS50202"/>
    </source>
</evidence>
<evidence type="ECO:0000256" key="1">
    <source>
        <dbReference type="SAM" id="Phobius"/>
    </source>
</evidence>
<comment type="caution">
    <text evidence="3">The sequence shown here is derived from an EMBL/GenBank/DDBJ whole genome shotgun (WGS) entry which is preliminary data.</text>
</comment>
<dbReference type="PROSITE" id="PS50202">
    <property type="entry name" value="MSP"/>
    <property type="match status" value="1"/>
</dbReference>
<evidence type="ECO:0000313" key="4">
    <source>
        <dbReference type="Proteomes" id="UP000663870"/>
    </source>
</evidence>
<dbReference type="EMBL" id="CAJNOL010001205">
    <property type="protein sequence ID" value="CAF1312095.1"/>
    <property type="molecule type" value="Genomic_DNA"/>
</dbReference>
<gene>
    <name evidence="3" type="ORF">JXQ802_LOCUS30078</name>
</gene>
<keyword evidence="1" id="KW-0472">Membrane</keyword>
<proteinExistence type="predicted"/>
<dbReference type="SUPFAM" id="SSF49354">
    <property type="entry name" value="PapD-like"/>
    <property type="match status" value="1"/>
</dbReference>
<name>A0A815EIZ7_9BILA</name>
<accession>A0A815EIZ7</accession>
<organism evidence="3 4">
    <name type="scientific">Rotaria sordida</name>
    <dbReference type="NCBI Taxonomy" id="392033"/>
    <lineage>
        <taxon>Eukaryota</taxon>
        <taxon>Metazoa</taxon>
        <taxon>Spiralia</taxon>
        <taxon>Gnathifera</taxon>
        <taxon>Rotifera</taxon>
        <taxon>Eurotatoria</taxon>
        <taxon>Bdelloidea</taxon>
        <taxon>Philodinida</taxon>
        <taxon>Philodinidae</taxon>
        <taxon>Rotaria</taxon>
    </lineage>
</organism>
<keyword evidence="4" id="KW-1185">Reference proteome</keyword>
<protein>
    <recommendedName>
        <fullName evidence="2">MSP domain-containing protein</fullName>
    </recommendedName>
</protein>
<dbReference type="AlphaFoldDB" id="A0A815EIZ7"/>
<dbReference type="Proteomes" id="UP000663870">
    <property type="component" value="Unassembled WGS sequence"/>
</dbReference>
<dbReference type="InterPro" id="IPR008962">
    <property type="entry name" value="PapD-like_sf"/>
</dbReference>
<reference evidence="3" key="1">
    <citation type="submission" date="2021-02" db="EMBL/GenBank/DDBJ databases">
        <authorList>
            <person name="Nowell W R."/>
        </authorList>
    </citation>
    <scope>NUCLEOTIDE SEQUENCE</scope>
</reference>
<evidence type="ECO:0000313" key="3">
    <source>
        <dbReference type="EMBL" id="CAF1312095.1"/>
    </source>
</evidence>
<sequence>MNWKDKKTLSVYDLSNEENKNSGDKNILIETQQSKTSNIYYEKSYCSLSEQEKLIELRTKPSKCLKFSESFNKINLKFYNDNSFPIIFKLKTTQPDIIASQPARGFIQANSFIECDLTSIKINYKILLVVQYAQILNQYDDYLTQWKNLKSNQIYIKKFQCIFENKKQIYTKKTLFKPILFTFATITLLTTFIYLRNK</sequence>
<dbReference type="InterPro" id="IPR000535">
    <property type="entry name" value="MSP_dom"/>
</dbReference>
<dbReference type="Pfam" id="PF00635">
    <property type="entry name" value="Motile_Sperm"/>
    <property type="match status" value="1"/>
</dbReference>
<keyword evidence="1" id="KW-0812">Transmembrane</keyword>
<dbReference type="InterPro" id="IPR013783">
    <property type="entry name" value="Ig-like_fold"/>
</dbReference>
<feature type="transmembrane region" description="Helical" evidence="1">
    <location>
        <begin position="175"/>
        <end position="195"/>
    </location>
</feature>